<dbReference type="InterPro" id="IPR012651">
    <property type="entry name" value="Thia_Transptr_ThiT"/>
</dbReference>
<dbReference type="SMR" id="A0A063XEP5"/>
<keyword evidence="1" id="KW-0812">Transmembrane</keyword>
<accession>A0A063XEP5</accession>
<feature type="transmembrane region" description="Helical" evidence="1">
    <location>
        <begin position="164"/>
        <end position="187"/>
    </location>
</feature>
<dbReference type="GO" id="GO:0015234">
    <property type="term" value="F:thiamine transmembrane transporter activity"/>
    <property type="evidence" value="ECO:0007669"/>
    <property type="project" value="InterPro"/>
</dbReference>
<proteinExistence type="predicted"/>
<sequence length="192" mass="20452">MNQSKQLVRLIEIAIMTAAAVILDIVSGMFLSMPQGGSVSIMMIPIFLISFRWGVKAGLTTGLLTGLVQIAIGNLFAQHPVQLLLDYIVAFAAIGISGCFASSVRKAAVSKTKGKLIVSVVSAVFIGSLLRYAAHVISGAVFFGSFAPKGTPVWIYSLTYNATYMVPSFIICAIVLCLLFMTAPRLLKSDKA</sequence>
<dbReference type="Proteomes" id="UP000665181">
    <property type="component" value="Unassembled WGS sequence"/>
</dbReference>
<evidence type="ECO:0000313" key="2">
    <source>
        <dbReference type="EMBL" id="KZD87419.1"/>
    </source>
</evidence>
<dbReference type="Gene3D" id="1.10.1760.20">
    <property type="match status" value="1"/>
</dbReference>
<dbReference type="EMBL" id="LJZV01000031">
    <property type="protein sequence ID" value="KZD87419.1"/>
    <property type="molecule type" value="Genomic_DNA"/>
</dbReference>
<evidence type="ECO:0000313" key="5">
    <source>
        <dbReference type="Proteomes" id="UP000665181"/>
    </source>
</evidence>
<evidence type="ECO:0000256" key="1">
    <source>
        <dbReference type="SAM" id="Phobius"/>
    </source>
</evidence>
<reference evidence="3" key="2">
    <citation type="submission" date="2021-03" db="EMBL/GenBank/DDBJ databases">
        <title>Isolation of Bacillus subtilis from fermented food sample.</title>
        <authorList>
            <person name="Lakshmanan V."/>
            <person name="Athira K."/>
            <person name="Rajagopal K."/>
        </authorList>
    </citation>
    <scope>NUCLEOTIDE SEQUENCE</scope>
    <source>
        <strain evidence="3">S1</strain>
    </source>
</reference>
<dbReference type="EMBL" id="JAGFPW010000049">
    <property type="protein sequence ID" value="MBO3797162.1"/>
    <property type="molecule type" value="Genomic_DNA"/>
</dbReference>
<keyword evidence="1" id="KW-1133">Transmembrane helix</keyword>
<dbReference type="AlphaFoldDB" id="A0A063XEP5"/>
<keyword evidence="1" id="KW-0472">Membrane</keyword>
<comment type="caution">
    <text evidence="3">The sequence shown here is derived from an EMBL/GenBank/DDBJ whole genome shotgun (WGS) entry which is preliminary data.</text>
</comment>
<gene>
    <name evidence="3" type="primary">thiT</name>
    <name evidence="2" type="ORF">B4122_4543</name>
    <name evidence="3" type="ORF">J5227_23355</name>
</gene>
<dbReference type="Proteomes" id="UP000076442">
    <property type="component" value="Unassembled WGS sequence"/>
</dbReference>
<dbReference type="GO" id="GO:0005886">
    <property type="term" value="C:plasma membrane"/>
    <property type="evidence" value="ECO:0007669"/>
    <property type="project" value="InterPro"/>
</dbReference>
<evidence type="ECO:0000313" key="3">
    <source>
        <dbReference type="EMBL" id="MBO3797162.1"/>
    </source>
</evidence>
<protein>
    <submittedName>
        <fullName evidence="3">Energy-coupled thiamine transporter ThiT</fullName>
    </submittedName>
    <submittedName>
        <fullName evidence="2">Substrate-specific component ThiT of thiamin ECF transporter</fullName>
    </submittedName>
</protein>
<feature type="transmembrane region" description="Helical" evidence="1">
    <location>
        <begin position="87"/>
        <end position="104"/>
    </location>
</feature>
<name>A0A063XEP5_BACIU</name>
<dbReference type="Pfam" id="PF09515">
    <property type="entry name" value="Thia_YuaJ"/>
    <property type="match status" value="1"/>
</dbReference>
<organism evidence="3 5">
    <name type="scientific">Bacillus subtilis</name>
    <dbReference type="NCBI Taxonomy" id="1423"/>
    <lineage>
        <taxon>Bacteria</taxon>
        <taxon>Bacillati</taxon>
        <taxon>Bacillota</taxon>
        <taxon>Bacilli</taxon>
        <taxon>Bacillales</taxon>
        <taxon>Bacillaceae</taxon>
        <taxon>Bacillus</taxon>
    </lineage>
</organism>
<evidence type="ECO:0000313" key="4">
    <source>
        <dbReference type="Proteomes" id="UP000076442"/>
    </source>
</evidence>
<feature type="transmembrane region" description="Helical" evidence="1">
    <location>
        <begin position="116"/>
        <end position="144"/>
    </location>
</feature>
<dbReference type="RefSeq" id="WP_003228966.1">
    <property type="nucleotide sequence ID" value="NZ_AP024621.1"/>
</dbReference>
<dbReference type="NCBIfam" id="TIGR02357">
    <property type="entry name" value="ECF_ThiT_YuaJ"/>
    <property type="match status" value="1"/>
</dbReference>
<reference evidence="2 4" key="1">
    <citation type="submission" date="2015-09" db="EMBL/GenBank/DDBJ databases">
        <title>Spore heat resistance.</title>
        <authorList>
            <person name="Boekhorst J."/>
            <person name="Berendsen E.M."/>
            <person name="Wells-Bennik M.H."/>
            <person name="Kuipers O.P."/>
        </authorList>
    </citation>
    <scope>NUCLEOTIDE SEQUENCE [LARGE SCALE GENOMIC DNA]</scope>
    <source>
        <strain evidence="2 4">B4122</strain>
    </source>
</reference>
<feature type="transmembrane region" description="Helical" evidence="1">
    <location>
        <begin position="7"/>
        <end position="31"/>
    </location>
</feature>